<dbReference type="EMBL" id="CM023488">
    <property type="protein sequence ID" value="KAH6924691.1"/>
    <property type="molecule type" value="Genomic_DNA"/>
</dbReference>
<name>A0ACB7RPV6_HYAAI</name>
<accession>A0ACB7RPV6</accession>
<comment type="caution">
    <text evidence="1">The sequence shown here is derived from an EMBL/GenBank/DDBJ whole genome shotgun (WGS) entry which is preliminary data.</text>
</comment>
<protein>
    <submittedName>
        <fullName evidence="1">Uncharacterized protein</fullName>
    </submittedName>
</protein>
<evidence type="ECO:0000313" key="1">
    <source>
        <dbReference type="EMBL" id="KAH6924691.1"/>
    </source>
</evidence>
<sequence length="172" mass="18135">MAKENSALKAQISAQQSQIAKLTTYIQSLEAKIDRALATHTQTATPTSSQTQEPQCPPHATSNVASAPAQQPQSTSKRKATTPTASLHAEVDIATTVTAAVKAAISTLKSELTSELETRFHTIHQIVLETANSFTILKSSTEAALADFNVQLAAQRKPSASRQPPATASTAT</sequence>
<organism evidence="1 2">
    <name type="scientific">Hyalomma asiaticum</name>
    <name type="common">Tick</name>
    <dbReference type="NCBI Taxonomy" id="266040"/>
    <lineage>
        <taxon>Eukaryota</taxon>
        <taxon>Metazoa</taxon>
        <taxon>Ecdysozoa</taxon>
        <taxon>Arthropoda</taxon>
        <taxon>Chelicerata</taxon>
        <taxon>Arachnida</taxon>
        <taxon>Acari</taxon>
        <taxon>Parasitiformes</taxon>
        <taxon>Ixodida</taxon>
        <taxon>Ixodoidea</taxon>
        <taxon>Ixodidae</taxon>
        <taxon>Hyalomminae</taxon>
        <taxon>Hyalomma</taxon>
    </lineage>
</organism>
<proteinExistence type="predicted"/>
<keyword evidence="2" id="KW-1185">Reference proteome</keyword>
<dbReference type="Proteomes" id="UP000821845">
    <property type="component" value="Chromosome 8"/>
</dbReference>
<reference evidence="1" key="1">
    <citation type="submission" date="2020-05" db="EMBL/GenBank/DDBJ databases">
        <title>Large-scale comparative analyses of tick genomes elucidate their genetic diversity and vector capacities.</title>
        <authorList>
            <person name="Jia N."/>
            <person name="Wang J."/>
            <person name="Shi W."/>
            <person name="Du L."/>
            <person name="Sun Y."/>
            <person name="Zhan W."/>
            <person name="Jiang J."/>
            <person name="Wang Q."/>
            <person name="Zhang B."/>
            <person name="Ji P."/>
            <person name="Sakyi L.B."/>
            <person name="Cui X."/>
            <person name="Yuan T."/>
            <person name="Jiang B."/>
            <person name="Yang W."/>
            <person name="Lam T.T.-Y."/>
            <person name="Chang Q."/>
            <person name="Ding S."/>
            <person name="Wang X."/>
            <person name="Zhu J."/>
            <person name="Ruan X."/>
            <person name="Zhao L."/>
            <person name="Wei J."/>
            <person name="Que T."/>
            <person name="Du C."/>
            <person name="Cheng J."/>
            <person name="Dai P."/>
            <person name="Han X."/>
            <person name="Huang E."/>
            <person name="Gao Y."/>
            <person name="Liu J."/>
            <person name="Shao H."/>
            <person name="Ye R."/>
            <person name="Li L."/>
            <person name="Wei W."/>
            <person name="Wang X."/>
            <person name="Wang C."/>
            <person name="Yang T."/>
            <person name="Huo Q."/>
            <person name="Li W."/>
            <person name="Guo W."/>
            <person name="Chen H."/>
            <person name="Zhou L."/>
            <person name="Ni X."/>
            <person name="Tian J."/>
            <person name="Zhou Y."/>
            <person name="Sheng Y."/>
            <person name="Liu T."/>
            <person name="Pan Y."/>
            <person name="Xia L."/>
            <person name="Li J."/>
            <person name="Zhao F."/>
            <person name="Cao W."/>
        </authorList>
    </citation>
    <scope>NUCLEOTIDE SEQUENCE</scope>
    <source>
        <strain evidence="1">Hyas-2018</strain>
    </source>
</reference>
<gene>
    <name evidence="1" type="ORF">HPB50_022086</name>
</gene>
<evidence type="ECO:0000313" key="2">
    <source>
        <dbReference type="Proteomes" id="UP000821845"/>
    </source>
</evidence>